<accession>A0AAE9G9L0</accession>
<dbReference type="Proteomes" id="UP000831594">
    <property type="component" value="Segment"/>
</dbReference>
<keyword evidence="1" id="KW-0812">Transmembrane</keyword>
<dbReference type="EMBL" id="OM638104">
    <property type="protein sequence ID" value="UNY47203.1"/>
    <property type="molecule type" value="Genomic_DNA"/>
</dbReference>
<evidence type="ECO:0000256" key="1">
    <source>
        <dbReference type="SAM" id="Phobius"/>
    </source>
</evidence>
<name>A0AAE9G9L0_9CAUD</name>
<keyword evidence="1" id="KW-0472">Membrane</keyword>
<protein>
    <submittedName>
        <fullName evidence="2">Uncharacterized protein</fullName>
    </submittedName>
</protein>
<sequence>MNEVFRLITFMMSTILFFNNSPQFDKTFLYLIIVVLLFLDTVMEYLEKHNIIYEVIKWL</sequence>
<feature type="transmembrane region" description="Helical" evidence="1">
    <location>
        <begin position="27"/>
        <end position="46"/>
    </location>
</feature>
<evidence type="ECO:0000313" key="2">
    <source>
        <dbReference type="EMBL" id="UNY47203.1"/>
    </source>
</evidence>
<gene>
    <name evidence="2" type="ORF">HHOHNEGG_00026</name>
</gene>
<keyword evidence="3" id="KW-1185">Reference proteome</keyword>
<evidence type="ECO:0000313" key="3">
    <source>
        <dbReference type="Proteomes" id="UP000831594"/>
    </source>
</evidence>
<keyword evidence="1" id="KW-1133">Transmembrane helix</keyword>
<reference evidence="2" key="1">
    <citation type="submission" date="2022-02" db="EMBL/GenBank/DDBJ databases">
        <authorList>
            <person name="Tian F."/>
            <person name="Li J."/>
            <person name="Li F."/>
            <person name="Tong Y."/>
        </authorList>
    </citation>
    <scope>NUCLEOTIDE SEQUENCE</scope>
</reference>
<proteinExistence type="predicted"/>
<organism evidence="2 3">
    <name type="scientific">Clostridium phage LPCPA6</name>
    <dbReference type="NCBI Taxonomy" id="2924884"/>
    <lineage>
        <taxon>Viruses</taxon>
        <taxon>Duplodnaviria</taxon>
        <taxon>Heunggongvirae</taxon>
        <taxon>Uroviricota</taxon>
        <taxon>Caudoviricetes</taxon>
        <taxon>Guelinviridae</taxon>
        <taxon>Hzauvirus</taxon>
        <taxon>Hzauvirus LPCPA6</taxon>
    </lineage>
</organism>